<name>A0A1E3X8P2_9BACT</name>
<comment type="caution">
    <text evidence="1">The sequence shown here is derived from an EMBL/GenBank/DDBJ whole genome shotgun (WGS) entry which is preliminary data.</text>
</comment>
<dbReference type="PATRIC" id="fig|1872076.5.peg.3406"/>
<dbReference type="Proteomes" id="UP000094056">
    <property type="component" value="Unassembled WGS sequence"/>
</dbReference>
<reference evidence="1 2" key="1">
    <citation type="submission" date="2016-07" db="EMBL/GenBank/DDBJ databases">
        <title>Draft genome of Scalindua rubra, obtained from a brine-seawater interface in the Red Sea, sheds light on salt adaptation in anammox bacteria.</title>
        <authorList>
            <person name="Speth D.R."/>
            <person name="Lagkouvardos I."/>
            <person name="Wang Y."/>
            <person name="Qian P.-Y."/>
            <person name="Dutilh B.E."/>
            <person name="Jetten M.S."/>
        </authorList>
    </citation>
    <scope>NUCLEOTIDE SEQUENCE [LARGE SCALE GENOMIC DNA]</scope>
    <source>
        <strain evidence="1">BSI-1</strain>
    </source>
</reference>
<evidence type="ECO:0000313" key="1">
    <source>
        <dbReference type="EMBL" id="ODS31988.1"/>
    </source>
</evidence>
<organism evidence="1 2">
    <name type="scientific">Candidatus Scalindua rubra</name>
    <dbReference type="NCBI Taxonomy" id="1872076"/>
    <lineage>
        <taxon>Bacteria</taxon>
        <taxon>Pseudomonadati</taxon>
        <taxon>Planctomycetota</taxon>
        <taxon>Candidatus Brocadiia</taxon>
        <taxon>Candidatus Brocadiales</taxon>
        <taxon>Candidatus Scalinduaceae</taxon>
        <taxon>Candidatus Scalindua</taxon>
    </lineage>
</organism>
<dbReference type="AlphaFoldDB" id="A0A1E3X8P2"/>
<protein>
    <recommendedName>
        <fullName evidence="3">Antitoxin</fullName>
    </recommendedName>
</protein>
<sequence length="91" mass="10483">MKYDKEESNILEAYRSGKMKLSIPSKKEIKAIKATAENTFKKDKRITIRLYEHDFTGIQKKAMEMGIPYQTLISGIIHRYIEGELISKTGS</sequence>
<evidence type="ECO:0000313" key="2">
    <source>
        <dbReference type="Proteomes" id="UP000094056"/>
    </source>
</evidence>
<evidence type="ECO:0008006" key="3">
    <source>
        <dbReference type="Google" id="ProtNLM"/>
    </source>
</evidence>
<gene>
    <name evidence="1" type="ORF">SCARUB_02876</name>
</gene>
<dbReference type="EMBL" id="MAYW01000083">
    <property type="protein sequence ID" value="ODS31988.1"/>
    <property type="molecule type" value="Genomic_DNA"/>
</dbReference>
<proteinExistence type="predicted"/>
<accession>A0A1E3X8P2</accession>